<dbReference type="AlphaFoldDB" id="A0A927BC37"/>
<protein>
    <submittedName>
        <fullName evidence="3">AAA family ATPase</fullName>
    </submittedName>
</protein>
<name>A0A927BC37_9BACT</name>
<dbReference type="Proteomes" id="UP000612233">
    <property type="component" value="Unassembled WGS sequence"/>
</dbReference>
<dbReference type="NCBIfam" id="TIGR00277">
    <property type="entry name" value="HDIG"/>
    <property type="match status" value="1"/>
</dbReference>
<dbReference type="SUPFAM" id="SSF109604">
    <property type="entry name" value="HD-domain/PDEase-like"/>
    <property type="match status" value="1"/>
</dbReference>
<dbReference type="PANTHER" id="PTHR47545:SF1">
    <property type="entry name" value="MULTIFUNCTIONAL CCA PROTEIN"/>
    <property type="match status" value="1"/>
</dbReference>
<keyword evidence="4" id="KW-1185">Reference proteome</keyword>
<dbReference type="InterPro" id="IPR003607">
    <property type="entry name" value="HD/PDEase_dom"/>
</dbReference>
<sequence length="367" mass="42682">MWRIHECTDWDSLRQFGWVRDMRGIPQSPIHHAEGDVEIHTRLVLEQLEQLPEYLELPEQEQHLVWAAALLHDVEKRSTTITDENGSIVSPGHAKKGALTARSILYREVPTPFAIREEIVGLVRYHGLPLWVFEKPDPVRALLKASLEVNTRLLVLLAKADILGRICSDQQEMLYRIEMFREFCIEQDCWGKPKEFPSDLARFLYFRKEEQTADYVPFDDRKAEVVILSAIAGSGKDHYLKQHHAEHEVISLDEMRRAQKISHGDARGNGRIIQAAKERARECLRKHQPFVWNATSITAQMREQLVDLFEVYNPVIRIVYLEVPYQQLLSQNRNRQFPIPEAALENMIAKLEVPKLWEAHTVQYSVK</sequence>
<dbReference type="EMBL" id="JACXAD010000005">
    <property type="protein sequence ID" value="MBD2767535.1"/>
    <property type="molecule type" value="Genomic_DNA"/>
</dbReference>
<evidence type="ECO:0000313" key="3">
    <source>
        <dbReference type="EMBL" id="MBD2767535.1"/>
    </source>
</evidence>
<evidence type="ECO:0000313" key="4">
    <source>
        <dbReference type="Proteomes" id="UP000612233"/>
    </source>
</evidence>
<dbReference type="CDD" id="cd00077">
    <property type="entry name" value="HDc"/>
    <property type="match status" value="1"/>
</dbReference>
<dbReference type="InterPro" id="IPR027417">
    <property type="entry name" value="P-loop_NTPase"/>
</dbReference>
<dbReference type="RefSeq" id="WP_191004352.1">
    <property type="nucleotide sequence ID" value="NZ_JACXAD010000005.1"/>
</dbReference>
<organism evidence="3 4">
    <name type="scientific">Hymenobacter montanus</name>
    <dbReference type="NCBI Taxonomy" id="2771359"/>
    <lineage>
        <taxon>Bacteria</taxon>
        <taxon>Pseudomonadati</taxon>
        <taxon>Bacteroidota</taxon>
        <taxon>Cytophagia</taxon>
        <taxon>Cytophagales</taxon>
        <taxon>Hymenobacteraceae</taxon>
        <taxon>Hymenobacter</taxon>
    </lineage>
</organism>
<dbReference type="Pfam" id="PF01966">
    <property type="entry name" value="HD"/>
    <property type="match status" value="1"/>
</dbReference>
<dbReference type="Gene3D" id="3.40.50.300">
    <property type="entry name" value="P-loop containing nucleotide triphosphate hydrolases"/>
    <property type="match status" value="1"/>
</dbReference>
<dbReference type="Pfam" id="PF13671">
    <property type="entry name" value="AAA_33"/>
    <property type="match status" value="1"/>
</dbReference>
<dbReference type="InterPro" id="IPR050124">
    <property type="entry name" value="tRNA_CCA-adding_enzyme"/>
</dbReference>
<feature type="domain" description="HD" evidence="2">
    <location>
        <begin position="38"/>
        <end position="131"/>
    </location>
</feature>
<dbReference type="InterPro" id="IPR006675">
    <property type="entry name" value="HDIG_dom"/>
</dbReference>
<evidence type="ECO:0000256" key="1">
    <source>
        <dbReference type="ARBA" id="ARBA00022741"/>
    </source>
</evidence>
<keyword evidence="1" id="KW-0547">Nucleotide-binding</keyword>
<dbReference type="SUPFAM" id="SSF52540">
    <property type="entry name" value="P-loop containing nucleoside triphosphate hydrolases"/>
    <property type="match status" value="1"/>
</dbReference>
<dbReference type="GO" id="GO:0000166">
    <property type="term" value="F:nucleotide binding"/>
    <property type="evidence" value="ECO:0007669"/>
    <property type="project" value="UniProtKB-KW"/>
</dbReference>
<comment type="caution">
    <text evidence="3">The sequence shown here is derived from an EMBL/GenBank/DDBJ whole genome shotgun (WGS) entry which is preliminary data.</text>
</comment>
<reference evidence="3" key="1">
    <citation type="submission" date="2020-09" db="EMBL/GenBank/DDBJ databases">
        <authorList>
            <person name="Kim M.K."/>
        </authorList>
    </citation>
    <scope>NUCLEOTIDE SEQUENCE</scope>
    <source>
        <strain evidence="3">BT664</strain>
    </source>
</reference>
<evidence type="ECO:0000259" key="2">
    <source>
        <dbReference type="Pfam" id="PF01966"/>
    </source>
</evidence>
<proteinExistence type="predicted"/>
<gene>
    <name evidence="3" type="ORF">IC235_06480</name>
</gene>
<dbReference type="InterPro" id="IPR006674">
    <property type="entry name" value="HD_domain"/>
</dbReference>
<dbReference type="PANTHER" id="PTHR47545">
    <property type="entry name" value="MULTIFUNCTIONAL CCA PROTEIN"/>
    <property type="match status" value="1"/>
</dbReference>
<accession>A0A927BC37</accession>
<dbReference type="Gene3D" id="1.10.3090.10">
    <property type="entry name" value="cca-adding enzyme, domain 2"/>
    <property type="match status" value="1"/>
</dbReference>